<dbReference type="OrthoDB" id="2148716at2759"/>
<dbReference type="EMBL" id="NAJP01000180">
    <property type="protein sequence ID" value="TKA24461.1"/>
    <property type="molecule type" value="Genomic_DNA"/>
</dbReference>
<dbReference type="Proteomes" id="UP000310066">
    <property type="component" value="Unassembled WGS sequence"/>
</dbReference>
<feature type="domain" description="SnoaL-like" evidence="1">
    <location>
        <begin position="10"/>
        <end position="138"/>
    </location>
</feature>
<dbReference type="STRING" id="329885.A0A4U0TQR1"/>
<protein>
    <recommendedName>
        <fullName evidence="1">SnoaL-like domain-containing protein</fullName>
    </recommendedName>
</protein>
<organism evidence="2 3">
    <name type="scientific">Friedmanniomyces endolithicus</name>
    <dbReference type="NCBI Taxonomy" id="329885"/>
    <lineage>
        <taxon>Eukaryota</taxon>
        <taxon>Fungi</taxon>
        <taxon>Dikarya</taxon>
        <taxon>Ascomycota</taxon>
        <taxon>Pezizomycotina</taxon>
        <taxon>Dothideomycetes</taxon>
        <taxon>Dothideomycetidae</taxon>
        <taxon>Mycosphaerellales</taxon>
        <taxon>Teratosphaeriaceae</taxon>
        <taxon>Friedmanniomyces</taxon>
    </lineage>
</organism>
<sequence>MAFPVTLPGLNTRDSIIDAVYRGTLAFDTGDATLLESAMTDDAVLETGGTTFEGMETIRTKLFGRIAKLDTTHFVTNLRVDIKEGEAAASVTVGFLAQHYREGQGVVPDATRYLVGGVYFIDLVKDGKDGLWKAKHWRVKPTWSEGDRGVMSGH</sequence>
<evidence type="ECO:0000313" key="2">
    <source>
        <dbReference type="EMBL" id="TKA24461.1"/>
    </source>
</evidence>
<dbReference type="InterPro" id="IPR037401">
    <property type="entry name" value="SnoaL-like"/>
</dbReference>
<comment type="caution">
    <text evidence="2">The sequence shown here is derived from an EMBL/GenBank/DDBJ whole genome shotgun (WGS) entry which is preliminary data.</text>
</comment>
<evidence type="ECO:0000259" key="1">
    <source>
        <dbReference type="Pfam" id="PF13577"/>
    </source>
</evidence>
<evidence type="ECO:0000313" key="3">
    <source>
        <dbReference type="Proteomes" id="UP000310066"/>
    </source>
</evidence>
<gene>
    <name evidence="2" type="ORF">B0A54_17400</name>
</gene>
<dbReference type="SUPFAM" id="SSF54427">
    <property type="entry name" value="NTF2-like"/>
    <property type="match status" value="1"/>
</dbReference>
<dbReference type="Pfam" id="PF13577">
    <property type="entry name" value="SnoaL_4"/>
    <property type="match status" value="1"/>
</dbReference>
<dbReference type="InterPro" id="IPR032710">
    <property type="entry name" value="NTF2-like_dom_sf"/>
</dbReference>
<name>A0A4U0TQR1_9PEZI</name>
<proteinExistence type="predicted"/>
<dbReference type="AlphaFoldDB" id="A0A4U0TQR1"/>
<dbReference type="Gene3D" id="3.10.450.50">
    <property type="match status" value="1"/>
</dbReference>
<accession>A0A4U0TQR1</accession>
<reference evidence="2 3" key="1">
    <citation type="submission" date="2017-03" db="EMBL/GenBank/DDBJ databases">
        <title>Genomes of endolithic fungi from Antarctica.</title>
        <authorList>
            <person name="Coleine C."/>
            <person name="Masonjones S."/>
            <person name="Stajich J.E."/>
        </authorList>
    </citation>
    <scope>NUCLEOTIDE SEQUENCE [LARGE SCALE GENOMIC DNA]</scope>
    <source>
        <strain evidence="2 3">CCFEE 5311</strain>
    </source>
</reference>